<comment type="caution">
    <text evidence="2">The sequence shown here is derived from an EMBL/GenBank/DDBJ whole genome shotgun (WGS) entry which is preliminary data.</text>
</comment>
<dbReference type="CDD" id="cd14256">
    <property type="entry name" value="Dockerin_I"/>
    <property type="match status" value="1"/>
</dbReference>
<dbReference type="Gene3D" id="1.10.1330.10">
    <property type="entry name" value="Dockerin domain"/>
    <property type="match status" value="1"/>
</dbReference>
<organism evidence="2 3">
    <name type="scientific">candidate division TA06 bacterium DG_26</name>
    <dbReference type="NCBI Taxonomy" id="1703771"/>
    <lineage>
        <taxon>Bacteria</taxon>
        <taxon>Bacteria division TA06</taxon>
    </lineage>
</organism>
<dbReference type="SUPFAM" id="SSF49384">
    <property type="entry name" value="Carbohydrate-binding domain"/>
    <property type="match status" value="1"/>
</dbReference>
<dbReference type="AlphaFoldDB" id="A0A0S7WIM1"/>
<proteinExistence type="predicted"/>
<evidence type="ECO:0000259" key="1">
    <source>
        <dbReference type="PROSITE" id="PS51766"/>
    </source>
</evidence>
<accession>A0A0S7WIM1</accession>
<protein>
    <recommendedName>
        <fullName evidence="1">Dockerin domain-containing protein</fullName>
    </recommendedName>
</protein>
<dbReference type="GO" id="GO:0004553">
    <property type="term" value="F:hydrolase activity, hydrolyzing O-glycosyl compounds"/>
    <property type="evidence" value="ECO:0007669"/>
    <property type="project" value="InterPro"/>
</dbReference>
<dbReference type="PROSITE" id="PS51766">
    <property type="entry name" value="DOCKERIN"/>
    <property type="match status" value="1"/>
</dbReference>
<dbReference type="InterPro" id="IPR008965">
    <property type="entry name" value="CBM2/CBM3_carb-bd_dom_sf"/>
</dbReference>
<dbReference type="Pfam" id="PF00404">
    <property type="entry name" value="Dockerin_1"/>
    <property type="match status" value="1"/>
</dbReference>
<dbReference type="InterPro" id="IPR002105">
    <property type="entry name" value="Dockerin_1_rpt"/>
</dbReference>
<reference evidence="2 3" key="1">
    <citation type="journal article" date="2015" name="Microbiome">
        <title>Genomic resolution of linkages in carbon, nitrogen, and sulfur cycling among widespread estuary sediment bacteria.</title>
        <authorList>
            <person name="Baker B.J."/>
            <person name="Lazar C.S."/>
            <person name="Teske A.P."/>
            <person name="Dick G.J."/>
        </authorList>
    </citation>
    <scope>NUCLEOTIDE SEQUENCE [LARGE SCALE GENOMIC DNA]</scope>
    <source>
        <strain evidence="2">DG_26</strain>
    </source>
</reference>
<sequence>MRRISLNKGNGHRVVNIGMFLLIVSVLWSTQATSQEGVLAVEPSDTTVGLNDTFELDVTVDDNIVTLKGYDVKITFSPSVLSVNTVSEGPLLPSGGSTFFSWRLLGADTIQITDAILGFHLFVDGPGVLATIAFESTVYGYSGVDFVYSSLRDTTNQIPGIPHTTVDGSVLVFEATAPSVTVVFPNGGETLTPGTDTTIRWTQTDDIGVVSDTVYYSVDGGGSWIFIWGGTETTTHRWNVPATSSNACRIKVIAADGDDNVAADVSNANFSIETAFECGDCNGDGRVTIADATYLVAFIYRGGPAPLGQADVNLDTRVTIADATYLVAFIYRGGPLPCEPGGGLWLGD</sequence>
<evidence type="ECO:0000313" key="3">
    <source>
        <dbReference type="Proteomes" id="UP000051124"/>
    </source>
</evidence>
<dbReference type="InterPro" id="IPR036439">
    <property type="entry name" value="Dockerin_dom_sf"/>
</dbReference>
<evidence type="ECO:0000313" key="2">
    <source>
        <dbReference type="EMBL" id="KPJ49452.1"/>
    </source>
</evidence>
<name>A0A0S7WIM1_UNCT6</name>
<dbReference type="InterPro" id="IPR016134">
    <property type="entry name" value="Dockerin_dom"/>
</dbReference>
<dbReference type="CDD" id="cd08547">
    <property type="entry name" value="Type_II_cohesin"/>
    <property type="match status" value="1"/>
</dbReference>
<dbReference type="Pfam" id="PF17957">
    <property type="entry name" value="Big_7"/>
    <property type="match status" value="1"/>
</dbReference>
<dbReference type="GO" id="GO:0000272">
    <property type="term" value="P:polysaccharide catabolic process"/>
    <property type="evidence" value="ECO:0007669"/>
    <property type="project" value="InterPro"/>
</dbReference>
<dbReference type="Gene3D" id="2.60.40.680">
    <property type="match status" value="1"/>
</dbReference>
<gene>
    <name evidence="2" type="ORF">AMJ40_05480</name>
</gene>
<dbReference type="Proteomes" id="UP000051124">
    <property type="component" value="Unassembled WGS sequence"/>
</dbReference>
<feature type="domain" description="Dockerin" evidence="1">
    <location>
        <begin position="274"/>
        <end position="338"/>
    </location>
</feature>
<dbReference type="EMBL" id="LIZT01000058">
    <property type="protein sequence ID" value="KPJ49452.1"/>
    <property type="molecule type" value="Genomic_DNA"/>
</dbReference>
<dbReference type="SUPFAM" id="SSF63446">
    <property type="entry name" value="Type I dockerin domain"/>
    <property type="match status" value="1"/>
</dbReference>
<dbReference type="GO" id="GO:0030246">
    <property type="term" value="F:carbohydrate binding"/>
    <property type="evidence" value="ECO:0007669"/>
    <property type="project" value="InterPro"/>
</dbReference>